<dbReference type="AlphaFoldDB" id="A0A1J0W0M1"/>
<keyword evidence="2" id="KW-1185">Reference proteome</keyword>
<evidence type="ECO:0000313" key="1">
    <source>
        <dbReference type="EMBL" id="APE37813.1"/>
    </source>
</evidence>
<organism evidence="1 2">
    <name type="scientific">Nocardia mangyaensis</name>
    <dbReference type="NCBI Taxonomy" id="2213200"/>
    <lineage>
        <taxon>Bacteria</taxon>
        <taxon>Bacillati</taxon>
        <taxon>Actinomycetota</taxon>
        <taxon>Actinomycetes</taxon>
        <taxon>Mycobacteriales</taxon>
        <taxon>Nocardiaceae</taxon>
        <taxon>Nocardia</taxon>
    </lineage>
</organism>
<name>A0A1J0W0M1_9NOCA</name>
<proteinExistence type="predicted"/>
<dbReference type="EMBL" id="CP018082">
    <property type="protein sequence ID" value="APE37813.1"/>
    <property type="molecule type" value="Genomic_DNA"/>
</dbReference>
<sequence>MTQDPQFVTQPDGRVRAYYPGEDWYVTGADRNGAIAALIAESEQRMQDPAYLAQHWEMTQRHRDGREHTPGLSVREIDQTEYEIRTALLGDQLRRGTDPNR</sequence>
<dbReference type="Proteomes" id="UP000183810">
    <property type="component" value="Chromosome"/>
</dbReference>
<reference evidence="1" key="1">
    <citation type="submission" date="2016-11" db="EMBL/GenBank/DDBJ databases">
        <authorList>
            <person name="Jaros S."/>
            <person name="Januszkiewicz K."/>
            <person name="Wedrychowicz H."/>
        </authorList>
    </citation>
    <scope>NUCLEOTIDE SEQUENCE [LARGE SCALE GENOMIC DNA]</scope>
    <source>
        <strain evidence="1">Y48</strain>
    </source>
</reference>
<dbReference type="KEGG" id="nsl:BOX37_32140"/>
<protein>
    <submittedName>
        <fullName evidence="1">Uncharacterized protein</fullName>
    </submittedName>
</protein>
<accession>A0A1J0W0M1</accession>
<gene>
    <name evidence="1" type="ORF">BOX37_32140</name>
</gene>
<evidence type="ECO:0000313" key="2">
    <source>
        <dbReference type="Proteomes" id="UP000183810"/>
    </source>
</evidence>